<feature type="region of interest" description="Disordered" evidence="1">
    <location>
        <begin position="1"/>
        <end position="20"/>
    </location>
</feature>
<organism evidence="2 3">
    <name type="scientific">Paxillus involutus ATCC 200175</name>
    <dbReference type="NCBI Taxonomy" id="664439"/>
    <lineage>
        <taxon>Eukaryota</taxon>
        <taxon>Fungi</taxon>
        <taxon>Dikarya</taxon>
        <taxon>Basidiomycota</taxon>
        <taxon>Agaricomycotina</taxon>
        <taxon>Agaricomycetes</taxon>
        <taxon>Agaricomycetidae</taxon>
        <taxon>Boletales</taxon>
        <taxon>Paxilineae</taxon>
        <taxon>Paxillaceae</taxon>
        <taxon>Paxillus</taxon>
    </lineage>
</organism>
<dbReference type="Proteomes" id="UP000053647">
    <property type="component" value="Unassembled WGS sequence"/>
</dbReference>
<evidence type="ECO:0000313" key="3">
    <source>
        <dbReference type="Proteomes" id="UP000053647"/>
    </source>
</evidence>
<keyword evidence="3" id="KW-1185">Reference proteome</keyword>
<gene>
    <name evidence="2" type="ORF">PAXINDRAFT_169924</name>
</gene>
<sequence>MLRIQEQRRTDSEEPSLVPGRLQHTLTATLEAGLAPLFINLGTAHCSLASLAGNKRAIMTIFHPDRQSFQRTLAGTLEAGILIMDTWQSLIPWYSST</sequence>
<evidence type="ECO:0000313" key="2">
    <source>
        <dbReference type="EMBL" id="KIJ14337.1"/>
    </source>
</evidence>
<reference evidence="2 3" key="1">
    <citation type="submission" date="2014-06" db="EMBL/GenBank/DDBJ databases">
        <authorList>
            <consortium name="DOE Joint Genome Institute"/>
            <person name="Kuo A."/>
            <person name="Kohler A."/>
            <person name="Nagy L.G."/>
            <person name="Floudas D."/>
            <person name="Copeland A."/>
            <person name="Barry K.W."/>
            <person name="Cichocki N."/>
            <person name="Veneault-Fourrey C."/>
            <person name="LaButti K."/>
            <person name="Lindquist E.A."/>
            <person name="Lipzen A."/>
            <person name="Lundell T."/>
            <person name="Morin E."/>
            <person name="Murat C."/>
            <person name="Sun H."/>
            <person name="Tunlid A."/>
            <person name="Henrissat B."/>
            <person name="Grigoriev I.V."/>
            <person name="Hibbett D.S."/>
            <person name="Martin F."/>
            <person name="Nordberg H.P."/>
            <person name="Cantor M.N."/>
            <person name="Hua S.X."/>
        </authorList>
    </citation>
    <scope>NUCLEOTIDE SEQUENCE [LARGE SCALE GENOMIC DNA]</scope>
    <source>
        <strain evidence="2 3">ATCC 200175</strain>
    </source>
</reference>
<evidence type="ECO:0000256" key="1">
    <source>
        <dbReference type="SAM" id="MobiDB-lite"/>
    </source>
</evidence>
<reference evidence="3" key="2">
    <citation type="submission" date="2015-01" db="EMBL/GenBank/DDBJ databases">
        <title>Evolutionary Origins and Diversification of the Mycorrhizal Mutualists.</title>
        <authorList>
            <consortium name="DOE Joint Genome Institute"/>
            <consortium name="Mycorrhizal Genomics Consortium"/>
            <person name="Kohler A."/>
            <person name="Kuo A."/>
            <person name="Nagy L.G."/>
            <person name="Floudas D."/>
            <person name="Copeland A."/>
            <person name="Barry K.W."/>
            <person name="Cichocki N."/>
            <person name="Veneault-Fourrey C."/>
            <person name="LaButti K."/>
            <person name="Lindquist E.A."/>
            <person name="Lipzen A."/>
            <person name="Lundell T."/>
            <person name="Morin E."/>
            <person name="Murat C."/>
            <person name="Riley R."/>
            <person name="Ohm R."/>
            <person name="Sun H."/>
            <person name="Tunlid A."/>
            <person name="Henrissat B."/>
            <person name="Grigoriev I.V."/>
            <person name="Hibbett D.S."/>
            <person name="Martin F."/>
        </authorList>
    </citation>
    <scope>NUCLEOTIDE SEQUENCE [LARGE SCALE GENOMIC DNA]</scope>
    <source>
        <strain evidence="3">ATCC 200175</strain>
    </source>
</reference>
<accession>A0A0C9U4G0</accession>
<dbReference type="EMBL" id="KN819344">
    <property type="protein sequence ID" value="KIJ14337.1"/>
    <property type="molecule type" value="Genomic_DNA"/>
</dbReference>
<dbReference type="HOGENOM" id="CLU_2347329_0_0_1"/>
<proteinExistence type="predicted"/>
<dbReference type="AlphaFoldDB" id="A0A0C9U4G0"/>
<feature type="compositionally biased region" description="Basic and acidic residues" evidence="1">
    <location>
        <begin position="1"/>
        <end position="12"/>
    </location>
</feature>
<protein>
    <submittedName>
        <fullName evidence="2">Uncharacterized protein</fullName>
    </submittedName>
</protein>
<name>A0A0C9U4G0_PAXIN</name>